<dbReference type="EMBL" id="WKKV01000005">
    <property type="protein sequence ID" value="MSE02823.1"/>
    <property type="molecule type" value="Genomic_DNA"/>
</dbReference>
<feature type="transmembrane region" description="Helical" evidence="9">
    <location>
        <begin position="74"/>
        <end position="101"/>
    </location>
</feature>
<feature type="transmembrane region" description="Helical" evidence="9">
    <location>
        <begin position="235"/>
        <end position="252"/>
    </location>
</feature>
<evidence type="ECO:0000256" key="1">
    <source>
        <dbReference type="ARBA" id="ARBA00004651"/>
    </source>
</evidence>
<keyword evidence="6 9" id="KW-1133">Transmembrane helix</keyword>
<feature type="transmembrane region" description="Helical" evidence="9">
    <location>
        <begin position="196"/>
        <end position="215"/>
    </location>
</feature>
<dbReference type="GO" id="GO:0015297">
    <property type="term" value="F:antiporter activity"/>
    <property type="evidence" value="ECO:0007669"/>
    <property type="project" value="UniProtKB-KW"/>
</dbReference>
<keyword evidence="3" id="KW-0050">Antiport</keyword>
<evidence type="ECO:0000256" key="3">
    <source>
        <dbReference type="ARBA" id="ARBA00022449"/>
    </source>
</evidence>
<evidence type="ECO:0000313" key="11">
    <source>
        <dbReference type="EMBL" id="MSE02823.1"/>
    </source>
</evidence>
<evidence type="ECO:0000256" key="8">
    <source>
        <dbReference type="ARBA" id="ARBA00038435"/>
    </source>
</evidence>
<dbReference type="PROSITE" id="PS51257">
    <property type="entry name" value="PROKAR_LIPOPROTEIN"/>
    <property type="match status" value="1"/>
</dbReference>
<dbReference type="InterPro" id="IPR052180">
    <property type="entry name" value="NhaC_Na-H+_Antiporter"/>
</dbReference>
<accession>A0A6A8LHX2</accession>
<evidence type="ECO:0000256" key="7">
    <source>
        <dbReference type="ARBA" id="ARBA00023136"/>
    </source>
</evidence>
<feature type="transmembrane region" description="Helical" evidence="9">
    <location>
        <begin position="7"/>
        <end position="30"/>
    </location>
</feature>
<dbReference type="PANTHER" id="PTHR33451">
    <property type="entry name" value="MALATE-2H(+)/NA(+)-LACTATE ANTIPORTER"/>
    <property type="match status" value="1"/>
</dbReference>
<feature type="transmembrane region" description="Helical" evidence="9">
    <location>
        <begin position="431"/>
        <end position="451"/>
    </location>
</feature>
<dbReference type="GO" id="GO:0005886">
    <property type="term" value="C:plasma membrane"/>
    <property type="evidence" value="ECO:0007669"/>
    <property type="project" value="UniProtKB-SubCell"/>
</dbReference>
<dbReference type="InterPro" id="IPR018461">
    <property type="entry name" value="Na/H_Antiport_NhaC-like_C"/>
</dbReference>
<feature type="transmembrane region" description="Helical" evidence="9">
    <location>
        <begin position="257"/>
        <end position="276"/>
    </location>
</feature>
<dbReference type="RefSeq" id="WP_003153063.1">
    <property type="nucleotide sequence ID" value="NZ_BPWC01000001.1"/>
</dbReference>
<keyword evidence="2" id="KW-0813">Transport</keyword>
<evidence type="ECO:0000256" key="2">
    <source>
        <dbReference type="ARBA" id="ARBA00022448"/>
    </source>
</evidence>
<keyword evidence="5 9" id="KW-0812">Transmembrane</keyword>
<evidence type="ECO:0000256" key="4">
    <source>
        <dbReference type="ARBA" id="ARBA00022475"/>
    </source>
</evidence>
<evidence type="ECO:0000256" key="5">
    <source>
        <dbReference type="ARBA" id="ARBA00022692"/>
    </source>
</evidence>
<feature type="domain" description="Na+/H+ antiporter NhaC-like C-terminal" evidence="10">
    <location>
        <begin position="159"/>
        <end position="451"/>
    </location>
</feature>
<feature type="transmembrane region" description="Helical" evidence="9">
    <location>
        <begin position="113"/>
        <end position="141"/>
    </location>
</feature>
<protein>
    <submittedName>
        <fullName evidence="11">Na+/H+ antiporter NhaC</fullName>
    </submittedName>
</protein>
<proteinExistence type="inferred from homology"/>
<feature type="transmembrane region" description="Helical" evidence="9">
    <location>
        <begin position="317"/>
        <end position="340"/>
    </location>
</feature>
<feature type="transmembrane region" description="Helical" evidence="9">
    <location>
        <begin position="36"/>
        <end position="54"/>
    </location>
</feature>
<dbReference type="AlphaFoldDB" id="A0A6A8LHX2"/>
<evidence type="ECO:0000259" key="10">
    <source>
        <dbReference type="Pfam" id="PF03553"/>
    </source>
</evidence>
<keyword evidence="7 9" id="KW-0472">Membrane</keyword>
<organism evidence="11">
    <name type="scientific">Bacillus velezensis</name>
    <dbReference type="NCBI Taxonomy" id="492670"/>
    <lineage>
        <taxon>Bacteria</taxon>
        <taxon>Bacillati</taxon>
        <taxon>Bacillota</taxon>
        <taxon>Bacilli</taxon>
        <taxon>Bacillales</taxon>
        <taxon>Bacillaceae</taxon>
        <taxon>Bacillus</taxon>
        <taxon>Bacillus amyloliquefaciens group</taxon>
    </lineage>
</organism>
<evidence type="ECO:0000256" key="9">
    <source>
        <dbReference type="SAM" id="Phobius"/>
    </source>
</evidence>
<dbReference type="InterPro" id="IPR004770">
    <property type="entry name" value="Na/H_antiport_NhaC"/>
</dbReference>
<keyword evidence="4" id="KW-1003">Cell membrane</keyword>
<comment type="caution">
    <text evidence="11">The sequence shown here is derived from an EMBL/GenBank/DDBJ whole genome shotgun (WGS) entry which is preliminary data.</text>
</comment>
<dbReference type="NCBIfam" id="TIGR00931">
    <property type="entry name" value="antiport_nhaC"/>
    <property type="match status" value="1"/>
</dbReference>
<sequence>MKQEKRLTFISAISLFVLMLAVIISCLFFFHTEPHMPLFFCVIILSLAGLWLGFSWDSLEKGIVSGLKNGVQPIIVLALIGVLIGAWMYSGAIPTVTVYALSIIQPSQLLLTALFSCMIISTLVGSSLTTVSTIGVALLGVASAAGVPLEWTAGAVICGACFGDKMSPMSDTTNFAAGIGEIPIFKHIRHMMGTTVPALLITIVLFYILGSSVSINAASTQNIEAVISGIKEAVHVTPWSLLSPLLVIILAVRRVSVIPVLTAGIISAGLLTAVFIPDSSIQGFISALQSGTAFKTGDQAVASIINRGGLQSMMGSVSLIMIAFALGGLMEKTGLIAALLQGLIKGVHTKGRLVMATVFSSIGVNLATGEQYLSILIPGQSYKPLYDKLGIKRIHLARSLEDGGTLINPLIPWGVSGAFMASALGVSVVDYLPFTFFLYISPMISILLGFLKKS</sequence>
<gene>
    <name evidence="11" type="primary">nhaC</name>
    <name evidence="11" type="ORF">GKC39_12180</name>
</gene>
<dbReference type="Pfam" id="PF03553">
    <property type="entry name" value="Na_H_antiporter"/>
    <property type="match status" value="1"/>
</dbReference>
<reference evidence="11" key="1">
    <citation type="submission" date="2019-11" db="EMBL/GenBank/DDBJ databases">
        <title>Draft Genome Sequence of Plant Growth-Promoting Rhizosphere-Associated Bacteria.</title>
        <authorList>
            <person name="Vasilyev I.Y."/>
            <person name="Radchenko V."/>
            <person name="Ilnitskaya E.V."/>
        </authorList>
    </citation>
    <scope>NUCLEOTIDE SEQUENCE</scope>
    <source>
        <strain evidence="11">VRA_517_n</strain>
    </source>
</reference>
<evidence type="ECO:0000256" key="6">
    <source>
        <dbReference type="ARBA" id="ARBA00022989"/>
    </source>
</evidence>
<dbReference type="PANTHER" id="PTHR33451:SF6">
    <property type="entry name" value="NA(+)_H(+) ANTIPORTER NHAC"/>
    <property type="match status" value="1"/>
</dbReference>
<comment type="subcellular location">
    <subcellularLocation>
        <location evidence="1">Cell membrane</location>
        <topology evidence="1">Multi-pass membrane protein</topology>
    </subcellularLocation>
</comment>
<comment type="similarity">
    <text evidence="8">Belongs to the NhaC Na(+)/H(+) (TC 2.A.35) antiporter family.</text>
</comment>
<name>A0A6A8LHX2_BACVE</name>